<evidence type="ECO:0000313" key="2">
    <source>
        <dbReference type="Proteomes" id="UP001470230"/>
    </source>
</evidence>
<accession>A0ABR2JCU1</accession>
<name>A0ABR2JCU1_9EUKA</name>
<organism evidence="1 2">
    <name type="scientific">Tritrichomonas musculus</name>
    <dbReference type="NCBI Taxonomy" id="1915356"/>
    <lineage>
        <taxon>Eukaryota</taxon>
        <taxon>Metamonada</taxon>
        <taxon>Parabasalia</taxon>
        <taxon>Tritrichomonadida</taxon>
        <taxon>Tritrichomonadidae</taxon>
        <taxon>Tritrichomonas</taxon>
    </lineage>
</organism>
<comment type="caution">
    <text evidence="1">The sequence shown here is derived from an EMBL/GenBank/DDBJ whole genome shotgun (WGS) entry which is preliminary data.</text>
</comment>
<protein>
    <submittedName>
        <fullName evidence="1">Uncharacterized protein</fullName>
    </submittedName>
</protein>
<reference evidence="1 2" key="1">
    <citation type="submission" date="2024-04" db="EMBL/GenBank/DDBJ databases">
        <title>Tritrichomonas musculus Genome.</title>
        <authorList>
            <person name="Alves-Ferreira E."/>
            <person name="Grigg M."/>
            <person name="Lorenzi H."/>
            <person name="Galac M."/>
        </authorList>
    </citation>
    <scope>NUCLEOTIDE SEQUENCE [LARGE SCALE GENOMIC DNA]</scope>
    <source>
        <strain evidence="1 2">EAF2021</strain>
    </source>
</reference>
<dbReference type="Proteomes" id="UP001470230">
    <property type="component" value="Unassembled WGS sequence"/>
</dbReference>
<evidence type="ECO:0000313" key="1">
    <source>
        <dbReference type="EMBL" id="KAK8875519.1"/>
    </source>
</evidence>
<proteinExistence type="predicted"/>
<gene>
    <name evidence="1" type="ORF">M9Y10_005685</name>
</gene>
<dbReference type="EMBL" id="JAPFFF010000012">
    <property type="protein sequence ID" value="KAK8875519.1"/>
    <property type="molecule type" value="Genomic_DNA"/>
</dbReference>
<sequence>METNKDTLLIEISFNKSKNDATFSLRAIGNEKIKHETLLYNLNKIVNKSDISLIDYTNGGTIQDKPLEPFKELFSDNIVLFYPIDNKLIKNIEKLKLKKTEETEQEEEQTIDNAN</sequence>
<keyword evidence="2" id="KW-1185">Reference proteome</keyword>